<feature type="chain" id="PRO_5018070811" evidence="1">
    <location>
        <begin position="19"/>
        <end position="126"/>
    </location>
</feature>
<keyword evidence="1" id="KW-0732">Signal</keyword>
<name>A0A3P6U518_CYLGO</name>
<reference evidence="2 3" key="1">
    <citation type="submission" date="2018-11" db="EMBL/GenBank/DDBJ databases">
        <authorList>
            <consortium name="Pathogen Informatics"/>
        </authorList>
    </citation>
    <scope>NUCLEOTIDE SEQUENCE [LARGE SCALE GENOMIC DNA]</scope>
</reference>
<dbReference type="OrthoDB" id="5792517at2759"/>
<evidence type="ECO:0000256" key="1">
    <source>
        <dbReference type="SAM" id="SignalP"/>
    </source>
</evidence>
<protein>
    <submittedName>
        <fullName evidence="2">Uncharacterized protein</fullName>
    </submittedName>
</protein>
<dbReference type="Proteomes" id="UP000271889">
    <property type="component" value="Unassembled WGS sequence"/>
</dbReference>
<gene>
    <name evidence="2" type="ORF">CGOC_LOCUS6761</name>
</gene>
<accession>A0A3P6U518</accession>
<dbReference type="EMBL" id="UYRV01022544">
    <property type="protein sequence ID" value="VDK71761.1"/>
    <property type="molecule type" value="Genomic_DNA"/>
</dbReference>
<evidence type="ECO:0000313" key="3">
    <source>
        <dbReference type="Proteomes" id="UP000271889"/>
    </source>
</evidence>
<keyword evidence="3" id="KW-1185">Reference proteome</keyword>
<evidence type="ECO:0000313" key="2">
    <source>
        <dbReference type="EMBL" id="VDK71761.1"/>
    </source>
</evidence>
<organism evidence="2 3">
    <name type="scientific">Cylicostephanus goldi</name>
    <name type="common">Nematode worm</name>
    <dbReference type="NCBI Taxonomy" id="71465"/>
    <lineage>
        <taxon>Eukaryota</taxon>
        <taxon>Metazoa</taxon>
        <taxon>Ecdysozoa</taxon>
        <taxon>Nematoda</taxon>
        <taxon>Chromadorea</taxon>
        <taxon>Rhabditida</taxon>
        <taxon>Rhabditina</taxon>
        <taxon>Rhabditomorpha</taxon>
        <taxon>Strongyloidea</taxon>
        <taxon>Strongylidae</taxon>
        <taxon>Cylicostephanus</taxon>
    </lineage>
</organism>
<sequence length="126" mass="14478">MMQVAFLIFASFSISVNAFAVDFKDEEGPFVPIATEQFKSFLGRHQTKCEEFQHKCKRFAKCFCDCKEQLIRASDLDDAAESLTEEQRKESESVMTNPCVGMFAYCLSVDFFTLKRILRLETPDAF</sequence>
<feature type="signal peptide" evidence="1">
    <location>
        <begin position="1"/>
        <end position="18"/>
    </location>
</feature>
<dbReference type="AlphaFoldDB" id="A0A3P6U518"/>
<proteinExistence type="predicted"/>